<accession>A0AB72UJ27</accession>
<dbReference type="KEGG" id="txi:TH3_21073"/>
<proteinExistence type="predicted"/>
<dbReference type="Proteomes" id="UP000007127">
    <property type="component" value="Plasmid"/>
</dbReference>
<organism evidence="2 3">
    <name type="scientific">Thalassospira xiamenensis M-5 = DSM 17429</name>
    <dbReference type="NCBI Taxonomy" id="1123366"/>
    <lineage>
        <taxon>Bacteria</taxon>
        <taxon>Pseudomonadati</taxon>
        <taxon>Pseudomonadota</taxon>
        <taxon>Alphaproteobacteria</taxon>
        <taxon>Rhodospirillales</taxon>
        <taxon>Thalassospiraceae</taxon>
        <taxon>Thalassospira</taxon>
    </lineage>
</organism>
<dbReference type="GeneID" id="31929857"/>
<gene>
    <name evidence="2" type="ORF">TH3_21073</name>
</gene>
<protein>
    <submittedName>
        <fullName evidence="2">Uncharacterized protein</fullName>
    </submittedName>
</protein>
<keyword evidence="2" id="KW-0614">Plasmid</keyword>
<dbReference type="EMBL" id="CP004389">
    <property type="protein sequence ID" value="AJD54287.1"/>
    <property type="molecule type" value="Genomic_DNA"/>
</dbReference>
<feature type="region of interest" description="Disordered" evidence="1">
    <location>
        <begin position="151"/>
        <end position="176"/>
    </location>
</feature>
<dbReference type="AlphaFoldDB" id="A0AB72UJ27"/>
<geneLocation type="plasmid" evidence="3"/>
<evidence type="ECO:0000313" key="2">
    <source>
        <dbReference type="EMBL" id="AJD54287.1"/>
    </source>
</evidence>
<sequence>MTETSSGKAVMTLNGHAFHFLTVVLQSNAFDKLKQLHNGAFQPWHWSPELFPGLKELNDQDPRPEGVGFKDTDAPLTISLGDRALADVHHVLVQEAVRMSNQLAAPDDDLKIASFIDMRAGILSDLEEVLYLAHSLKADLPKELRNRAREIAEERNDPNNLTRMRKPDPFDGLDIG</sequence>
<name>A0AB72UJ27_9PROT</name>
<evidence type="ECO:0000313" key="3">
    <source>
        <dbReference type="Proteomes" id="UP000007127"/>
    </source>
</evidence>
<evidence type="ECO:0000256" key="1">
    <source>
        <dbReference type="SAM" id="MobiDB-lite"/>
    </source>
</evidence>
<reference evidence="2 3" key="1">
    <citation type="journal article" date="2012" name="J. Bacteriol.">
        <title>Genome sequence of Thalassospira xiamenensis type strain M-5.</title>
        <authorList>
            <person name="Lai Q."/>
            <person name="Shao Z."/>
        </authorList>
    </citation>
    <scope>NUCLEOTIDE SEQUENCE [LARGE SCALE GENOMIC DNA]</scope>
    <source>
        <strain evidence="2 3">M-5</strain>
    </source>
</reference>
<dbReference type="RefSeq" id="WP_007091710.1">
    <property type="nucleotide sequence ID" value="NZ_CP004389.1"/>
</dbReference>